<feature type="region of interest" description="Disordered" evidence="1">
    <location>
        <begin position="35"/>
        <end position="61"/>
    </location>
</feature>
<feature type="compositionally biased region" description="Polar residues" evidence="1">
    <location>
        <begin position="50"/>
        <end position="61"/>
    </location>
</feature>
<gene>
    <name evidence="2" type="ORF">EXIGLDRAFT_731326</name>
</gene>
<organism evidence="2 3">
    <name type="scientific">Exidia glandulosa HHB12029</name>
    <dbReference type="NCBI Taxonomy" id="1314781"/>
    <lineage>
        <taxon>Eukaryota</taxon>
        <taxon>Fungi</taxon>
        <taxon>Dikarya</taxon>
        <taxon>Basidiomycota</taxon>
        <taxon>Agaricomycotina</taxon>
        <taxon>Agaricomycetes</taxon>
        <taxon>Auriculariales</taxon>
        <taxon>Exidiaceae</taxon>
        <taxon>Exidia</taxon>
    </lineage>
</organism>
<feature type="region of interest" description="Disordered" evidence="1">
    <location>
        <begin position="242"/>
        <end position="272"/>
    </location>
</feature>
<feature type="region of interest" description="Disordered" evidence="1">
    <location>
        <begin position="300"/>
        <end position="410"/>
    </location>
</feature>
<feature type="compositionally biased region" description="Low complexity" evidence="1">
    <location>
        <begin position="309"/>
        <end position="318"/>
    </location>
</feature>
<feature type="region of interest" description="Disordered" evidence="1">
    <location>
        <begin position="550"/>
        <end position="584"/>
    </location>
</feature>
<name>A0A165BXJ0_EXIGL</name>
<accession>A0A165BXJ0</accession>
<evidence type="ECO:0000313" key="2">
    <source>
        <dbReference type="EMBL" id="KZV81428.1"/>
    </source>
</evidence>
<feature type="compositionally biased region" description="Acidic residues" evidence="1">
    <location>
        <begin position="35"/>
        <end position="45"/>
    </location>
</feature>
<protein>
    <submittedName>
        <fullName evidence="2">Uncharacterized protein</fullName>
    </submittedName>
</protein>
<proteinExistence type="predicted"/>
<dbReference type="Proteomes" id="UP000077266">
    <property type="component" value="Unassembled WGS sequence"/>
</dbReference>
<sequence length="660" mass="70933">MSTLALAFLLPLDDAESKELRVWRWVREQQGLSVEEEDVAPDVEDESTRIRSSFSDASTEVPQLELDDEDALCDMTMDDLVQEIDTWLGASASPTDAYMQDRKDGRRNHGAIMMTATREAHAPPPAATPALDARSLRAQFLARRPTFIGEILHSSMPSHTFSLRSATSDQSLRSTTSSFALSLDKKPTPAPATPTRTHIIGRSTLTNMDSISSLLRARQNPAPPLSRKTSLLNISAPITLATSSDSLSTGTSSHVRSRSSEETSDAESVGVLTPNTSLTNIHAPVPRVVSPNGHLRLERALPPLPPLSSSPYSRSSIKPPIPSAPVPSSYVHRAVTSNQSQTRRVRPGTISKRDISAPQPASFRHHGQQERERVDSGATAFYSPNRPAPSPLSARAPSPPPTPESTTVFKQNPYALAEVKRGRRMSDRLGELTRSLSRSSSPTRVFTPSGKREKGAPPPSSFNALGSLASARESTSSLVGATGRGVRRMLSFSRERSFRPASPPPPPQDSDSDSDSDSDDDADLDDFELLEAPRDAAYRGALAFGSSMVSNTVRTSPASSRSSSRLSSLIPHALSSRPSSPTQPARTALLVKAPPSVTSFEAVRRWASQHGPVSRVHDAGKKGIRVVWRDLAAAGRVCPGGGCTVLVDGVGMVRVEVVRA</sequence>
<dbReference type="EMBL" id="KV426392">
    <property type="protein sequence ID" value="KZV81428.1"/>
    <property type="molecule type" value="Genomic_DNA"/>
</dbReference>
<feature type="region of interest" description="Disordered" evidence="1">
    <location>
        <begin position="431"/>
        <end position="465"/>
    </location>
</feature>
<reference evidence="2 3" key="1">
    <citation type="journal article" date="2016" name="Mol. Biol. Evol.">
        <title>Comparative Genomics of Early-Diverging Mushroom-Forming Fungi Provides Insights into the Origins of Lignocellulose Decay Capabilities.</title>
        <authorList>
            <person name="Nagy L.G."/>
            <person name="Riley R."/>
            <person name="Tritt A."/>
            <person name="Adam C."/>
            <person name="Daum C."/>
            <person name="Floudas D."/>
            <person name="Sun H."/>
            <person name="Yadav J.S."/>
            <person name="Pangilinan J."/>
            <person name="Larsson K.H."/>
            <person name="Matsuura K."/>
            <person name="Barry K."/>
            <person name="Labutti K."/>
            <person name="Kuo R."/>
            <person name="Ohm R.A."/>
            <person name="Bhattacharya S.S."/>
            <person name="Shirouzu T."/>
            <person name="Yoshinaga Y."/>
            <person name="Martin F.M."/>
            <person name="Grigoriev I.V."/>
            <person name="Hibbett D.S."/>
        </authorList>
    </citation>
    <scope>NUCLEOTIDE SEQUENCE [LARGE SCALE GENOMIC DNA]</scope>
    <source>
        <strain evidence="2 3">HHB12029</strain>
    </source>
</reference>
<dbReference type="AlphaFoldDB" id="A0A165BXJ0"/>
<feature type="region of interest" description="Disordered" evidence="1">
    <location>
        <begin position="493"/>
        <end position="523"/>
    </location>
</feature>
<keyword evidence="3" id="KW-1185">Reference proteome</keyword>
<feature type="compositionally biased region" description="Low complexity" evidence="1">
    <location>
        <begin position="242"/>
        <end position="253"/>
    </location>
</feature>
<evidence type="ECO:0000313" key="3">
    <source>
        <dbReference type="Proteomes" id="UP000077266"/>
    </source>
</evidence>
<feature type="compositionally biased region" description="Acidic residues" evidence="1">
    <location>
        <begin position="510"/>
        <end position="523"/>
    </location>
</feature>
<evidence type="ECO:0000256" key="1">
    <source>
        <dbReference type="SAM" id="MobiDB-lite"/>
    </source>
</evidence>
<dbReference type="InParanoid" id="A0A165BXJ0"/>
<feature type="compositionally biased region" description="Low complexity" evidence="1">
    <location>
        <begin position="559"/>
        <end position="569"/>
    </location>
</feature>
<feature type="compositionally biased region" description="Low complexity" evidence="1">
    <location>
        <begin position="432"/>
        <end position="444"/>
    </location>
</feature>